<evidence type="ECO:0000259" key="1">
    <source>
        <dbReference type="Pfam" id="PF05685"/>
    </source>
</evidence>
<dbReference type="InterPro" id="IPR008538">
    <property type="entry name" value="Uma2"/>
</dbReference>
<evidence type="ECO:0000313" key="2">
    <source>
        <dbReference type="EMBL" id="QTA93322.1"/>
    </source>
</evidence>
<dbReference type="PANTHER" id="PTHR36558:SF1">
    <property type="entry name" value="RESTRICTION ENDONUCLEASE DOMAIN-CONTAINING PROTEIN-RELATED"/>
    <property type="match status" value="1"/>
</dbReference>
<dbReference type="InterPro" id="IPR012296">
    <property type="entry name" value="Nuclease_put_TT1808"/>
</dbReference>
<dbReference type="RefSeq" id="WP_207680320.1">
    <property type="nucleotide sequence ID" value="NZ_CP061800.1"/>
</dbReference>
<dbReference type="Proteomes" id="UP000663722">
    <property type="component" value="Chromosome"/>
</dbReference>
<sequence length="192" mass="22349">MQQQAVSMISEAEYIEQERTAEIKSEYYQGEIFAMAGASRKHNLIVANVIGELRYQLKNKPCRTYPSDMRLKTEATGLYTYPDVMVVCGDEKFTDERQDTLLNPDVIIEVLSDSTESYDRGRKFQNYRKVGSLKEYVMISQHCRKIERFHKNEKQQWVLTESDKENPSVFLESIGCELELSEIYDKTEDISS</sequence>
<dbReference type="PANTHER" id="PTHR36558">
    <property type="entry name" value="GLR1098 PROTEIN"/>
    <property type="match status" value="1"/>
</dbReference>
<gene>
    <name evidence="2" type="ORF">dnm_094240</name>
</gene>
<dbReference type="SUPFAM" id="SSF52980">
    <property type="entry name" value="Restriction endonuclease-like"/>
    <property type="match status" value="1"/>
</dbReference>
<name>A0A975BXT0_9BACT</name>
<reference evidence="2" key="1">
    <citation type="journal article" date="2021" name="Microb. Physiol.">
        <title>Proteogenomic Insights into the Physiology of Marine, Sulfate-Reducing, Filamentous Desulfonema limicola and Desulfonema magnum.</title>
        <authorList>
            <person name="Schnaars V."/>
            <person name="Wohlbrand L."/>
            <person name="Scheve S."/>
            <person name="Hinrichs C."/>
            <person name="Reinhardt R."/>
            <person name="Rabus R."/>
        </authorList>
    </citation>
    <scope>NUCLEOTIDE SEQUENCE</scope>
    <source>
        <strain evidence="2">4be13</strain>
    </source>
</reference>
<keyword evidence="3" id="KW-1185">Reference proteome</keyword>
<feature type="domain" description="Putative restriction endonuclease" evidence="1">
    <location>
        <begin position="13"/>
        <end position="173"/>
    </location>
</feature>
<organism evidence="2 3">
    <name type="scientific">Desulfonema magnum</name>
    <dbReference type="NCBI Taxonomy" id="45655"/>
    <lineage>
        <taxon>Bacteria</taxon>
        <taxon>Pseudomonadati</taxon>
        <taxon>Thermodesulfobacteriota</taxon>
        <taxon>Desulfobacteria</taxon>
        <taxon>Desulfobacterales</taxon>
        <taxon>Desulfococcaceae</taxon>
        <taxon>Desulfonema</taxon>
    </lineage>
</organism>
<protein>
    <submittedName>
        <fullName evidence="2">DUF820</fullName>
    </submittedName>
</protein>
<dbReference type="EMBL" id="CP061800">
    <property type="protein sequence ID" value="QTA93322.1"/>
    <property type="molecule type" value="Genomic_DNA"/>
</dbReference>
<accession>A0A975BXT0</accession>
<dbReference type="Pfam" id="PF05685">
    <property type="entry name" value="Uma2"/>
    <property type="match status" value="1"/>
</dbReference>
<dbReference type="Gene3D" id="3.90.1570.10">
    <property type="entry name" value="tt1808, chain A"/>
    <property type="match status" value="1"/>
</dbReference>
<evidence type="ECO:0000313" key="3">
    <source>
        <dbReference type="Proteomes" id="UP000663722"/>
    </source>
</evidence>
<dbReference type="InterPro" id="IPR011335">
    <property type="entry name" value="Restrct_endonuc-II-like"/>
</dbReference>
<dbReference type="AlphaFoldDB" id="A0A975BXT0"/>
<proteinExistence type="predicted"/>
<dbReference type="CDD" id="cd06260">
    <property type="entry name" value="DUF820-like"/>
    <property type="match status" value="1"/>
</dbReference>
<dbReference type="KEGG" id="dmm:dnm_094240"/>